<sequence length="238" mass="27280">MEKTKPIFLLTCEHAGNEVPKKYLALFKGQEDALFSHKAFDPGALRLARHLAAALKLPLYVTSVSRLLVEANRSLDSDELFSDFSKSLSEKDKKEVLDKYYFPHRQEVEKQIRKVTAAGKQVCHLAIHTFTPVLDGEVRKADIGILYDPKRPLEKAIAQHLRQHLKEQNPSRRVLYNSPYPGTDDGFPTYLRGKFTKYQYAGFELEINQKFFLDGREEVWQQVVDELTAALQQTLKGT</sequence>
<dbReference type="SUPFAM" id="SSF53187">
    <property type="entry name" value="Zn-dependent exopeptidases"/>
    <property type="match status" value="1"/>
</dbReference>
<organism evidence="1 2">
    <name type="scientific">Rufibacter radiotolerans</name>
    <dbReference type="NCBI Taxonomy" id="1379910"/>
    <lineage>
        <taxon>Bacteria</taxon>
        <taxon>Pseudomonadati</taxon>
        <taxon>Bacteroidota</taxon>
        <taxon>Cytophagia</taxon>
        <taxon>Cytophagales</taxon>
        <taxon>Hymenobacteraceae</taxon>
        <taxon>Rufibacter</taxon>
    </lineage>
</organism>
<dbReference type="AlphaFoldDB" id="A0A0H4VIC6"/>
<keyword evidence="2" id="KW-1185">Reference proteome</keyword>
<protein>
    <recommendedName>
        <fullName evidence="3">N-formylglutamate amidohydrolase</fullName>
    </recommendedName>
</protein>
<evidence type="ECO:0008006" key="3">
    <source>
        <dbReference type="Google" id="ProtNLM"/>
    </source>
</evidence>
<evidence type="ECO:0000313" key="1">
    <source>
        <dbReference type="EMBL" id="AKQ45103.1"/>
    </source>
</evidence>
<dbReference type="RefSeq" id="WP_048919940.1">
    <property type="nucleotide sequence ID" value="NZ_CP010777.1"/>
</dbReference>
<dbReference type="KEGG" id="ruf:TH63_04770"/>
<dbReference type="Gene3D" id="3.40.630.40">
    <property type="entry name" value="Zn-dependent exopeptidases"/>
    <property type="match status" value="1"/>
</dbReference>
<dbReference type="Proteomes" id="UP000036458">
    <property type="component" value="Chromosome"/>
</dbReference>
<evidence type="ECO:0000313" key="2">
    <source>
        <dbReference type="Proteomes" id="UP000036458"/>
    </source>
</evidence>
<dbReference type="OrthoDB" id="9815326at2"/>
<dbReference type="STRING" id="1379910.TH63_04770"/>
<dbReference type="Pfam" id="PF05013">
    <property type="entry name" value="FGase"/>
    <property type="match status" value="1"/>
</dbReference>
<proteinExistence type="predicted"/>
<dbReference type="PATRIC" id="fig|1379910.4.peg.1035"/>
<reference evidence="1 2" key="1">
    <citation type="submission" date="2015-01" db="EMBL/GenBank/DDBJ databases">
        <title>Rufibacter sp./DG31D/ whole genome sequencing.</title>
        <authorList>
            <person name="Kim M.K."/>
            <person name="Srinivasan S."/>
            <person name="Lee J.-J."/>
        </authorList>
    </citation>
    <scope>NUCLEOTIDE SEQUENCE [LARGE SCALE GENOMIC DNA]</scope>
    <source>
        <strain evidence="1 2">DG31D</strain>
    </source>
</reference>
<accession>A0A0H4VIC6</accession>
<dbReference type="InterPro" id="IPR007709">
    <property type="entry name" value="N-FG_amidohydro"/>
</dbReference>
<name>A0A0H4VIC6_9BACT</name>
<gene>
    <name evidence="1" type="ORF">TH63_04770</name>
</gene>
<dbReference type="EMBL" id="CP010777">
    <property type="protein sequence ID" value="AKQ45103.1"/>
    <property type="molecule type" value="Genomic_DNA"/>
</dbReference>